<dbReference type="PANTHER" id="PTHR30160:SF21">
    <property type="entry name" value="LIPOPOLYSACCHARIDE CORE HEPTOSYLTRANSFERASE OPSX"/>
    <property type="match status" value="1"/>
</dbReference>
<dbReference type="KEGG" id="pmaw:MACH26_00610"/>
<proteinExistence type="predicted"/>
<dbReference type="GO" id="GO:0005829">
    <property type="term" value="C:cytosol"/>
    <property type="evidence" value="ECO:0007669"/>
    <property type="project" value="TreeGrafter"/>
</dbReference>
<dbReference type="RefSeq" id="WP_338290318.1">
    <property type="nucleotide sequence ID" value="NZ_AP027272.1"/>
</dbReference>
<evidence type="ECO:0000256" key="1">
    <source>
        <dbReference type="ARBA" id="ARBA00022676"/>
    </source>
</evidence>
<protein>
    <submittedName>
        <fullName evidence="3">Glycosyl transferase</fullName>
    </submittedName>
</protein>
<reference evidence="3" key="1">
    <citation type="submission" date="2023-01" db="EMBL/GenBank/DDBJ databases">
        <title>Complete genome sequence of Planctobacterium marinum strain Dej080120_11.</title>
        <authorList>
            <person name="Ueki S."/>
            <person name="Maruyama F."/>
        </authorList>
    </citation>
    <scope>NUCLEOTIDE SEQUENCE</scope>
    <source>
        <strain evidence="3">Dej080120_11</strain>
    </source>
</reference>
<organism evidence="3 4">
    <name type="scientific">Planctobacterium marinum</name>
    <dbReference type="NCBI Taxonomy" id="1631968"/>
    <lineage>
        <taxon>Bacteria</taxon>
        <taxon>Pseudomonadati</taxon>
        <taxon>Pseudomonadota</taxon>
        <taxon>Gammaproteobacteria</taxon>
        <taxon>Alteromonadales</taxon>
        <taxon>Alteromonadaceae</taxon>
        <taxon>Planctobacterium</taxon>
    </lineage>
</organism>
<dbReference type="CDD" id="cd03789">
    <property type="entry name" value="GT9_LPS_heptosyltransferase"/>
    <property type="match status" value="1"/>
</dbReference>
<dbReference type="Pfam" id="PF01075">
    <property type="entry name" value="Glyco_transf_9"/>
    <property type="match status" value="1"/>
</dbReference>
<evidence type="ECO:0000313" key="3">
    <source>
        <dbReference type="EMBL" id="BDX04540.1"/>
    </source>
</evidence>
<dbReference type="EMBL" id="AP027272">
    <property type="protein sequence ID" value="BDX04540.1"/>
    <property type="molecule type" value="Genomic_DNA"/>
</dbReference>
<keyword evidence="4" id="KW-1185">Reference proteome</keyword>
<dbReference type="InterPro" id="IPR051199">
    <property type="entry name" value="LPS_LOS_Heptosyltrfase"/>
</dbReference>
<dbReference type="PANTHER" id="PTHR30160">
    <property type="entry name" value="TETRAACYLDISACCHARIDE 4'-KINASE-RELATED"/>
    <property type="match status" value="1"/>
</dbReference>
<evidence type="ECO:0000256" key="2">
    <source>
        <dbReference type="ARBA" id="ARBA00022679"/>
    </source>
</evidence>
<dbReference type="GO" id="GO:0008713">
    <property type="term" value="F:ADP-heptose-lipopolysaccharide heptosyltransferase activity"/>
    <property type="evidence" value="ECO:0007669"/>
    <property type="project" value="TreeGrafter"/>
</dbReference>
<dbReference type="AlphaFoldDB" id="A0AA48HTY8"/>
<dbReference type="InterPro" id="IPR002201">
    <property type="entry name" value="Glyco_trans_9"/>
</dbReference>
<dbReference type="Proteomes" id="UP001333710">
    <property type="component" value="Chromosome"/>
</dbReference>
<dbReference type="Gene3D" id="3.40.50.2000">
    <property type="entry name" value="Glycogen Phosphorylase B"/>
    <property type="match status" value="2"/>
</dbReference>
<name>A0AA48HTY8_9ALTE</name>
<keyword evidence="2 3" id="KW-0808">Transferase</keyword>
<gene>
    <name evidence="3" type="primary">waaC</name>
    <name evidence="3" type="ORF">MACH26_00610</name>
</gene>
<dbReference type="GO" id="GO:0009244">
    <property type="term" value="P:lipopolysaccharide core region biosynthetic process"/>
    <property type="evidence" value="ECO:0007669"/>
    <property type="project" value="TreeGrafter"/>
</dbReference>
<accession>A0AA48HTY8</accession>
<sequence>MQENAKLCLLRLSAIGDVCHAVALVERIQRMRPDIQITWVIGKVEYQLVCDIPGIQFIIFDKKQGWRAYQKLRSDLKGQRFDALFLMQIALRANIASLFIKADKTFGFDPERSKELHHLFISHPISKQEHPHVLDGFMAFADAAQIPDGGILRWHIPLPDAAQAKAQALCDAHDRFVVICPSASKAERNWTVEGYQQLAAWLQSKQMPVLLCGGPSDGERALAQEIASAGAVTENLTGQTSLKELLAILAKAALVIAPDTGPAHMATTVGTPVVGLYAHSNPLRTGPYNNKDDVVSVYEEVISEQQGKPWTELTWGTRAKGPDLMQRITLEQVVAKVKRFLP</sequence>
<evidence type="ECO:0000313" key="4">
    <source>
        <dbReference type="Proteomes" id="UP001333710"/>
    </source>
</evidence>
<keyword evidence="1" id="KW-0328">Glycosyltransferase</keyword>
<dbReference type="SUPFAM" id="SSF53756">
    <property type="entry name" value="UDP-Glycosyltransferase/glycogen phosphorylase"/>
    <property type="match status" value="1"/>
</dbReference>